<keyword evidence="3" id="KW-1185">Reference proteome</keyword>
<keyword evidence="1" id="KW-0812">Transmembrane</keyword>
<dbReference type="EMBL" id="BA000039">
    <property type="protein sequence ID" value="BAC08971.1"/>
    <property type="molecule type" value="Genomic_DNA"/>
</dbReference>
<sequence length="159" mass="17117">MKMVLVSGAVLGWMVPKALAHGVDLRYEPQQVIRITAKYDSGQPLADARVQVFAPDRPQAAVISGTTNAQGEFQFVPDRPGQWQVQVRQAGHGGWLTIPVAPQGQTTTAAAIAVAPRVPTTLSLSQYTPAQITVMVLAVLWGAIGTACFAWSRRRVEVE</sequence>
<evidence type="ECO:0000313" key="2">
    <source>
        <dbReference type="EMBL" id="BAC08971.1"/>
    </source>
</evidence>
<organism evidence="2 3">
    <name type="scientific">Thermosynechococcus vestitus (strain NIES-2133 / IAM M-273 / BP-1)</name>
    <dbReference type="NCBI Taxonomy" id="197221"/>
    <lineage>
        <taxon>Bacteria</taxon>
        <taxon>Bacillati</taxon>
        <taxon>Cyanobacteriota</taxon>
        <taxon>Cyanophyceae</taxon>
        <taxon>Acaryochloridales</taxon>
        <taxon>Thermosynechococcaceae</taxon>
        <taxon>Thermosynechococcus</taxon>
    </lineage>
</organism>
<dbReference type="Proteomes" id="UP000000440">
    <property type="component" value="Chromosome"/>
</dbReference>
<accession>Q8DJ12</accession>
<dbReference type="InterPro" id="IPR008969">
    <property type="entry name" value="CarboxyPept-like_regulatory"/>
</dbReference>
<dbReference type="EnsemblBacteria" id="BAC08971">
    <property type="protein sequence ID" value="BAC08971"/>
    <property type="gene ID" value="BAC08971"/>
</dbReference>
<protein>
    <submittedName>
        <fullName evidence="2">Tll1419 protein</fullName>
    </submittedName>
</protein>
<dbReference type="RefSeq" id="WP_011057259.1">
    <property type="nucleotide sequence ID" value="NC_004113.1"/>
</dbReference>
<dbReference type="AlphaFoldDB" id="Q8DJ12"/>
<dbReference type="KEGG" id="tel:tll1419"/>
<proteinExistence type="predicted"/>
<dbReference type="STRING" id="197221.gene:10748018"/>
<feature type="transmembrane region" description="Helical" evidence="1">
    <location>
        <begin position="132"/>
        <end position="151"/>
    </location>
</feature>
<dbReference type="SUPFAM" id="SSF49464">
    <property type="entry name" value="Carboxypeptidase regulatory domain-like"/>
    <property type="match status" value="1"/>
</dbReference>
<gene>
    <name evidence="2" type="ordered locus">tll1419</name>
</gene>
<reference evidence="2 3" key="1">
    <citation type="journal article" date="2002" name="DNA Res.">
        <title>Complete genome structure of the thermophilic cyanobacterium Thermosynechococcus elongatus BP-1.</title>
        <authorList>
            <person name="Nakamura Y."/>
            <person name="Kaneko T."/>
            <person name="Sato S."/>
            <person name="Ikeuchi M."/>
            <person name="Katoh H."/>
            <person name="Sasamoto S."/>
            <person name="Watanabe A."/>
            <person name="Iriguchi M."/>
            <person name="Kawashima K."/>
            <person name="Kimura T."/>
            <person name="Kishida Y."/>
            <person name="Kiyokawa C."/>
            <person name="Kohara M."/>
            <person name="Matsumoto M."/>
            <person name="Matsuno A."/>
            <person name="Nakazaki N."/>
            <person name="Shimpo S."/>
            <person name="Sugimoto M."/>
            <person name="Takeuchi C."/>
            <person name="Yamada M."/>
            <person name="Tabata S."/>
        </authorList>
    </citation>
    <scope>NUCLEOTIDE SEQUENCE [LARGE SCALE GENOMIC DNA]</scope>
    <source>
        <strain evidence="3">IAM M-273 / NIES-2133 / BP-1</strain>
    </source>
</reference>
<keyword evidence="1" id="KW-0472">Membrane</keyword>
<evidence type="ECO:0000256" key="1">
    <source>
        <dbReference type="SAM" id="Phobius"/>
    </source>
</evidence>
<dbReference type="eggNOG" id="COG5266">
    <property type="taxonomic scope" value="Bacteria"/>
</dbReference>
<keyword evidence="1" id="KW-1133">Transmembrane helix</keyword>
<dbReference type="Pfam" id="PF13620">
    <property type="entry name" value="CarboxypepD_reg"/>
    <property type="match status" value="1"/>
</dbReference>
<dbReference type="Gene3D" id="2.60.40.1120">
    <property type="entry name" value="Carboxypeptidase-like, regulatory domain"/>
    <property type="match status" value="1"/>
</dbReference>
<name>Q8DJ12_THEVB</name>
<evidence type="ECO:0000313" key="3">
    <source>
        <dbReference type="Proteomes" id="UP000000440"/>
    </source>
</evidence>